<dbReference type="CTD" id="28955"/>
<dbReference type="Proteomes" id="UP000504640">
    <property type="component" value="Unplaced"/>
</dbReference>
<dbReference type="AlphaFoldDB" id="A0A6J3EZB5"/>
<evidence type="ECO:0000313" key="2">
    <source>
        <dbReference type="RefSeq" id="XP_032098660.1"/>
    </source>
</evidence>
<reference evidence="2" key="1">
    <citation type="submission" date="2025-08" db="UniProtKB">
        <authorList>
            <consortium name="RefSeq"/>
        </authorList>
    </citation>
    <scope>IDENTIFICATION</scope>
    <source>
        <tissue evidence="2">Blood</tissue>
    </source>
</reference>
<organism evidence="1 2">
    <name type="scientific">Sapajus apella</name>
    <name type="common">Brown-capped capuchin</name>
    <name type="synonym">Cebus apella</name>
    <dbReference type="NCBI Taxonomy" id="9515"/>
    <lineage>
        <taxon>Eukaryota</taxon>
        <taxon>Metazoa</taxon>
        <taxon>Chordata</taxon>
        <taxon>Craniata</taxon>
        <taxon>Vertebrata</taxon>
        <taxon>Euteleostomi</taxon>
        <taxon>Mammalia</taxon>
        <taxon>Eutheria</taxon>
        <taxon>Euarchontoglires</taxon>
        <taxon>Primates</taxon>
        <taxon>Haplorrhini</taxon>
        <taxon>Platyrrhini</taxon>
        <taxon>Cebidae</taxon>
        <taxon>Cebinae</taxon>
        <taxon>Sapajus</taxon>
    </lineage>
</organism>
<proteinExistence type="predicted"/>
<name>A0A6J3EZB5_SAPAP</name>
<accession>A0A6J3EZB5</accession>
<keyword evidence="1" id="KW-1185">Reference proteome</keyword>
<evidence type="ECO:0000313" key="1">
    <source>
        <dbReference type="Proteomes" id="UP000504640"/>
    </source>
</evidence>
<protein>
    <submittedName>
        <fullName evidence="2">Dexamethasone-induced protein isoform X1</fullName>
    </submittedName>
</protein>
<dbReference type="RefSeq" id="XP_032098660.1">
    <property type="nucleotide sequence ID" value="XM_032242769.1"/>
</dbReference>
<dbReference type="GeneID" id="116526472"/>
<sequence length="143" mass="15909">MPPLLVGGTIWTGMGPQEEALPCLRDLPSPLKSFVPTERFLFRPRRVECRLGLTAEVGKASAPTEGGRQGVSQDLIGLQHHTDGLALASDYLQLRWMFTGTQPEFASLHFTPERTCFPHFTFREDTSNCGHTQKRLPAPFDVS</sequence>
<gene>
    <name evidence="2" type="primary">DEXI</name>
</gene>